<evidence type="ECO:0000256" key="2">
    <source>
        <dbReference type="ARBA" id="ARBA00023304"/>
    </source>
</evidence>
<keyword evidence="2" id="KW-0028">Amino-acid biosynthesis</keyword>
<dbReference type="OrthoDB" id="272985at2"/>
<sequence length="243" mass="26964">MSDTKRIAMWSGPRNLSTAMMRAFGARGDCACVDEPFYAHYLVRTGLPHPMREQVIASQPADWREVLPGLIHEPCGQPIQYQKHMVQHMLPGMDLDWTDTLANVFLIREPERVAASFAAKRGLPDPAELGFDRQWKMFQQMAARGPAPLVIDSADIRRAPDRALSALCEGIGIAYTEKMLSWSPGPHPEDGVWGAVWYDAVNRSTGFAGPEGPLPELEGELARLADSLRPAYEAIAAHKLSFR</sequence>
<dbReference type="InterPro" id="IPR050571">
    <property type="entry name" value="Class-IV_PLP-Dep_Aminotrnsfr"/>
</dbReference>
<dbReference type="InterPro" id="IPR027417">
    <property type="entry name" value="P-loop_NTPase"/>
</dbReference>
<dbReference type="PANTHER" id="PTHR42743:SF11">
    <property type="entry name" value="AMINODEOXYCHORISMATE LYASE"/>
    <property type="match status" value="1"/>
</dbReference>
<keyword evidence="2" id="KW-0100">Branched-chain amino acid biosynthesis</keyword>
<dbReference type="AlphaFoldDB" id="A0A3M0M548"/>
<comment type="caution">
    <text evidence="3">The sequence shown here is derived from an EMBL/GenBank/DDBJ whole genome shotgun (WGS) entry which is preliminary data.</text>
</comment>
<protein>
    <submittedName>
        <fullName evidence="3">HAD family hydrolase</fullName>
    </submittedName>
</protein>
<evidence type="ECO:0000313" key="3">
    <source>
        <dbReference type="EMBL" id="RMC32922.1"/>
    </source>
</evidence>
<evidence type="ECO:0000256" key="1">
    <source>
        <dbReference type="ARBA" id="ARBA00009320"/>
    </source>
</evidence>
<dbReference type="SUPFAM" id="SSF52540">
    <property type="entry name" value="P-loop containing nucleoside triphosphate hydrolases"/>
    <property type="match status" value="1"/>
</dbReference>
<keyword evidence="3" id="KW-0378">Hydrolase</keyword>
<organism evidence="3 4">
    <name type="scientific">Paracoccus alkanivorans</name>
    <dbReference type="NCBI Taxonomy" id="2116655"/>
    <lineage>
        <taxon>Bacteria</taxon>
        <taxon>Pseudomonadati</taxon>
        <taxon>Pseudomonadota</taxon>
        <taxon>Alphaproteobacteria</taxon>
        <taxon>Rhodobacterales</taxon>
        <taxon>Paracoccaceae</taxon>
        <taxon>Paracoccus</taxon>
    </lineage>
</organism>
<dbReference type="RefSeq" id="WP_122113732.1">
    <property type="nucleotide sequence ID" value="NZ_QOKZ01000008.1"/>
</dbReference>
<evidence type="ECO:0000313" key="4">
    <source>
        <dbReference type="Proteomes" id="UP000273516"/>
    </source>
</evidence>
<reference evidence="3 4" key="1">
    <citation type="submission" date="2018-07" db="EMBL/GenBank/DDBJ databases">
        <authorList>
            <person name="Zhang Y."/>
            <person name="Wang L."/>
            <person name="Ma S."/>
        </authorList>
    </citation>
    <scope>NUCLEOTIDE SEQUENCE [LARGE SCALE GENOMIC DNA]</scope>
    <source>
        <strain evidence="3 4">4-2</strain>
    </source>
</reference>
<keyword evidence="4" id="KW-1185">Reference proteome</keyword>
<dbReference type="Proteomes" id="UP000273516">
    <property type="component" value="Unassembled WGS sequence"/>
</dbReference>
<comment type="similarity">
    <text evidence="1">Belongs to the class-IV pyridoxal-phosphate-dependent aminotransferase family.</text>
</comment>
<name>A0A3M0M548_9RHOB</name>
<accession>A0A3M0M548</accession>
<dbReference type="EMBL" id="QOKZ01000008">
    <property type="protein sequence ID" value="RMC32922.1"/>
    <property type="molecule type" value="Genomic_DNA"/>
</dbReference>
<proteinExistence type="inferred from homology"/>
<dbReference type="GO" id="GO:0009082">
    <property type="term" value="P:branched-chain amino acid biosynthetic process"/>
    <property type="evidence" value="ECO:0007669"/>
    <property type="project" value="UniProtKB-KW"/>
</dbReference>
<dbReference type="Pfam" id="PF19798">
    <property type="entry name" value="Sulfotransfer_5"/>
    <property type="match status" value="1"/>
</dbReference>
<gene>
    <name evidence="3" type="ORF">C9E81_17955</name>
</gene>
<dbReference type="Gene3D" id="3.40.50.300">
    <property type="entry name" value="P-loop containing nucleotide triphosphate hydrolases"/>
    <property type="match status" value="1"/>
</dbReference>
<dbReference type="GO" id="GO:0016787">
    <property type="term" value="F:hydrolase activity"/>
    <property type="evidence" value="ECO:0007669"/>
    <property type="project" value="UniProtKB-KW"/>
</dbReference>
<dbReference type="PANTHER" id="PTHR42743">
    <property type="entry name" value="AMINO-ACID AMINOTRANSFERASE"/>
    <property type="match status" value="1"/>
</dbReference>